<sequence>MDNLDKELIKKDYLAGMKNKEIVEKYGISPNTLKAWIRRYGWKDEKEKGASKTKKMGAPFGNVNAKGNSGGGAPLGNKNAIGNSGGGAPFGNKNALFTGEFEIIDPDYFSDEEKKIYNSLTDHPLAHANNIIKDEYIRKRRMMKRLNELENNLSESEKEIKKAYLKQDIRKVIERDGQKAIMTVPELVLVEQKEETKRKIDDVLRLEESITRQNGVLLRALRDKSAIIAQLSMLPLNQEKTQKEIEMLELEIQELKGIDLEKPLEIRVSRAVKKLGRS</sequence>
<dbReference type="EMBL" id="AL596168">
    <property type="protein sequence ID" value="CAC96497.1"/>
    <property type="molecule type" value="Genomic_DNA"/>
</dbReference>
<dbReference type="PIR" id="AI1590">
    <property type="entry name" value="AI1590"/>
</dbReference>
<dbReference type="SUPFAM" id="SSF46689">
    <property type="entry name" value="Homeodomain-like"/>
    <property type="match status" value="1"/>
</dbReference>
<feature type="domain" description="Terminase ATPase subunit N-terminal" evidence="3">
    <location>
        <begin position="13"/>
        <end position="45"/>
    </location>
</feature>
<protein>
    <submittedName>
        <fullName evidence="4">Lin1266 protein</fullName>
    </submittedName>
</protein>
<evidence type="ECO:0000256" key="1">
    <source>
        <dbReference type="SAM" id="Coils"/>
    </source>
</evidence>
<dbReference type="OrthoDB" id="7358785at2"/>
<dbReference type="KEGG" id="lin:lin1266"/>
<feature type="coiled-coil region" evidence="1">
    <location>
        <begin position="132"/>
        <end position="166"/>
    </location>
</feature>
<feature type="region of interest" description="Disordered" evidence="2">
    <location>
        <begin position="48"/>
        <end position="71"/>
    </location>
</feature>
<organism evidence="4 5">
    <name type="scientific">Listeria innocua serovar 6a (strain ATCC BAA-680 / CLIP 11262)</name>
    <dbReference type="NCBI Taxonomy" id="272626"/>
    <lineage>
        <taxon>Bacteria</taxon>
        <taxon>Bacillati</taxon>
        <taxon>Bacillota</taxon>
        <taxon>Bacilli</taxon>
        <taxon>Bacillales</taxon>
        <taxon>Listeriaceae</taxon>
        <taxon>Listeria</taxon>
    </lineage>
</organism>
<accession>Q92CC3</accession>
<dbReference type="InterPro" id="IPR009057">
    <property type="entry name" value="Homeodomain-like_sf"/>
</dbReference>
<name>Q92CC3_LISIN</name>
<dbReference type="STRING" id="272626.gene:17565597"/>
<evidence type="ECO:0000313" key="4">
    <source>
        <dbReference type="EMBL" id="CAC96497.1"/>
    </source>
</evidence>
<evidence type="ECO:0000313" key="5">
    <source>
        <dbReference type="Proteomes" id="UP000002513"/>
    </source>
</evidence>
<dbReference type="HOGENOM" id="CLU_084751_0_0_9"/>
<dbReference type="Pfam" id="PF06056">
    <property type="entry name" value="Terminase_5"/>
    <property type="match status" value="1"/>
</dbReference>
<gene>
    <name evidence="4" type="ordered locus">lin1266</name>
</gene>
<dbReference type="AlphaFoldDB" id="Q92CC3"/>
<keyword evidence="1" id="KW-0175">Coiled coil</keyword>
<dbReference type="RefSeq" id="WP_010990879.1">
    <property type="nucleotide sequence ID" value="NC_003212.1"/>
</dbReference>
<evidence type="ECO:0000256" key="2">
    <source>
        <dbReference type="SAM" id="MobiDB-lite"/>
    </source>
</evidence>
<evidence type="ECO:0000259" key="3">
    <source>
        <dbReference type="Pfam" id="PF06056"/>
    </source>
</evidence>
<dbReference type="Gene3D" id="1.10.10.60">
    <property type="entry name" value="Homeodomain-like"/>
    <property type="match status" value="1"/>
</dbReference>
<proteinExistence type="predicted"/>
<reference evidence="4 5" key="1">
    <citation type="journal article" date="2001" name="Science">
        <title>Comparative genomics of Listeria species.</title>
        <authorList>
            <person name="Glaser P."/>
            <person name="Frangeul L."/>
            <person name="Buchrieser C."/>
            <person name="Rusniok C."/>
            <person name="Amend A."/>
            <person name="Baquero F."/>
            <person name="Berche P."/>
            <person name="Bloecker H."/>
            <person name="Brandt P."/>
            <person name="Chakraborty T."/>
            <person name="Charbit A."/>
            <person name="Chetouani F."/>
            <person name="Couve E."/>
            <person name="de Daruvar A."/>
            <person name="Dehoux P."/>
            <person name="Domann E."/>
            <person name="Dominguez-Bernal G."/>
            <person name="Duchaud E."/>
            <person name="Durant L."/>
            <person name="Dussurget O."/>
            <person name="Entian K.-D."/>
            <person name="Fsihi H."/>
            <person name="Garcia-del Portillo F."/>
            <person name="Garrido P."/>
            <person name="Gautier L."/>
            <person name="Goebel W."/>
            <person name="Gomez-Lopez N."/>
            <person name="Hain T."/>
            <person name="Hauf J."/>
            <person name="Jackson D."/>
            <person name="Jones L.-M."/>
            <person name="Kaerst U."/>
            <person name="Kreft J."/>
            <person name="Kuhn M."/>
            <person name="Kunst F."/>
            <person name="Kurapkat G."/>
            <person name="Madueno E."/>
            <person name="Maitournam A."/>
            <person name="Mata Vicente J."/>
            <person name="Ng E."/>
            <person name="Nedjari H."/>
            <person name="Nordsiek G."/>
            <person name="Novella S."/>
            <person name="de Pablos B."/>
            <person name="Perez-Diaz J.-C."/>
            <person name="Purcell R."/>
            <person name="Remmel B."/>
            <person name="Rose M."/>
            <person name="Schlueter T."/>
            <person name="Simoes N."/>
            <person name="Tierrez A."/>
            <person name="Vazquez-Boland J.-A."/>
            <person name="Voss H."/>
            <person name="Wehland J."/>
            <person name="Cossart P."/>
        </authorList>
    </citation>
    <scope>NUCLEOTIDE SEQUENCE [LARGE SCALE GENOMIC DNA]</scope>
    <source>
        <strain evidence="5">ATCC BAA-680 / CLIP 11262</strain>
    </source>
</reference>
<dbReference type="eggNOG" id="COG5484">
    <property type="taxonomic scope" value="Bacteria"/>
</dbReference>
<dbReference type="Proteomes" id="UP000002513">
    <property type="component" value="Chromosome"/>
</dbReference>
<dbReference type="InterPro" id="IPR010332">
    <property type="entry name" value="ATPase_terminase-su_N"/>
</dbReference>